<dbReference type="InterPro" id="IPR002645">
    <property type="entry name" value="STAS_dom"/>
</dbReference>
<evidence type="ECO:0000313" key="2">
    <source>
        <dbReference type="EMBL" id="BBP87307.1"/>
    </source>
</evidence>
<gene>
    <name evidence="2" type="primary">rsbS</name>
    <name evidence="2" type="ORF">BsIDN1_09250</name>
</gene>
<dbReference type="PROSITE" id="PS50801">
    <property type="entry name" value="STAS"/>
    <property type="match status" value="1"/>
</dbReference>
<reference evidence="2 3" key="1">
    <citation type="submission" date="2019-12" db="EMBL/GenBank/DDBJ databases">
        <title>Full genome sequence of a Bacillus safensis strain isolated from commercially available natto in Indonesia.</title>
        <authorList>
            <person name="Yoshida M."/>
            <person name="Uomi M."/>
            <person name="Waturangi D."/>
            <person name="Ekaputri J.J."/>
            <person name="Setiamarga D.H.E."/>
        </authorList>
    </citation>
    <scope>NUCLEOTIDE SEQUENCE [LARGE SCALE GENOMIC DNA]</scope>
    <source>
        <strain evidence="2 3">IDN1</strain>
    </source>
</reference>
<dbReference type="InterPro" id="IPR051932">
    <property type="entry name" value="Bact_StressResp_Reg"/>
</dbReference>
<accession>A0A5S9M134</accession>
<dbReference type="PANTHER" id="PTHR33745">
    <property type="entry name" value="RSBT ANTAGONIST PROTEIN RSBS-RELATED"/>
    <property type="match status" value="1"/>
</dbReference>
<dbReference type="PANTHER" id="PTHR33745:SF1">
    <property type="entry name" value="RSBT ANTAGONIST PROTEIN RSBS"/>
    <property type="match status" value="1"/>
</dbReference>
<feature type="domain" description="STAS" evidence="1">
    <location>
        <begin position="16"/>
        <end position="116"/>
    </location>
</feature>
<dbReference type="InterPro" id="IPR036513">
    <property type="entry name" value="STAS_dom_sf"/>
</dbReference>
<proteinExistence type="predicted"/>
<evidence type="ECO:0000259" key="1">
    <source>
        <dbReference type="PROSITE" id="PS50801"/>
    </source>
</evidence>
<sequence>MRNHPKIPILKLYNCLLISIQWELDDQTALHFQEDLLNKIHETGANGVVIDLTSVDMIDSFIAKVLGDVITMSKLMGAKVVLTGIQPAVAVTLIELGISLEEIQTALDLEQGLETLKRELGNRYERPILCKNIDGMGHSRSKTIGAQCKKRTWIWNS</sequence>
<name>A0A5S9M134_BACIA</name>
<protein>
    <submittedName>
        <fullName evidence="2">RsbT antagonist protein RsbS</fullName>
    </submittedName>
</protein>
<dbReference type="Gene3D" id="3.30.750.24">
    <property type="entry name" value="STAS domain"/>
    <property type="match status" value="1"/>
</dbReference>
<dbReference type="AlphaFoldDB" id="A0A5S9M134"/>
<dbReference type="CDD" id="cd07041">
    <property type="entry name" value="STAS_RsbR_RsbS_like"/>
    <property type="match status" value="1"/>
</dbReference>
<dbReference type="EMBL" id="AP021906">
    <property type="protein sequence ID" value="BBP87307.1"/>
    <property type="molecule type" value="Genomic_DNA"/>
</dbReference>
<dbReference type="Proteomes" id="UP000464658">
    <property type="component" value="Chromosome"/>
</dbReference>
<dbReference type="SUPFAM" id="SSF52091">
    <property type="entry name" value="SpoIIaa-like"/>
    <property type="match status" value="1"/>
</dbReference>
<evidence type="ECO:0000313" key="3">
    <source>
        <dbReference type="Proteomes" id="UP000464658"/>
    </source>
</evidence>
<dbReference type="Pfam" id="PF01740">
    <property type="entry name" value="STAS"/>
    <property type="match status" value="1"/>
</dbReference>
<organism evidence="2 3">
    <name type="scientific">Bacillus safensis</name>
    <dbReference type="NCBI Taxonomy" id="561879"/>
    <lineage>
        <taxon>Bacteria</taxon>
        <taxon>Bacillati</taxon>
        <taxon>Bacillota</taxon>
        <taxon>Bacilli</taxon>
        <taxon>Bacillales</taxon>
        <taxon>Bacillaceae</taxon>
        <taxon>Bacillus</taxon>
    </lineage>
</organism>